<name>A0A3A1WLJ8_9HYPH</name>
<evidence type="ECO:0000313" key="6">
    <source>
        <dbReference type="Proteomes" id="UP000265750"/>
    </source>
</evidence>
<protein>
    <submittedName>
        <fullName evidence="5">HlyD family efflux transporter periplasmic adaptor subunit</fullName>
    </submittedName>
</protein>
<proteinExistence type="predicted"/>
<dbReference type="AlphaFoldDB" id="A0A3A1WLJ8"/>
<dbReference type="OrthoDB" id="9811754at2"/>
<evidence type="ECO:0000259" key="4">
    <source>
        <dbReference type="Pfam" id="PF25954"/>
    </source>
</evidence>
<feature type="region of interest" description="Disordered" evidence="1">
    <location>
        <begin position="1"/>
        <end position="49"/>
    </location>
</feature>
<dbReference type="GO" id="GO:0055085">
    <property type="term" value="P:transmembrane transport"/>
    <property type="evidence" value="ECO:0007669"/>
    <property type="project" value="InterPro"/>
</dbReference>
<dbReference type="Pfam" id="PF25917">
    <property type="entry name" value="BSH_RND"/>
    <property type="match status" value="1"/>
</dbReference>
<dbReference type="InterPro" id="IPR058792">
    <property type="entry name" value="Beta-barrel_RND_2"/>
</dbReference>
<dbReference type="Pfam" id="PF25954">
    <property type="entry name" value="Beta-barrel_RND_2"/>
    <property type="match status" value="1"/>
</dbReference>
<evidence type="ECO:0000256" key="2">
    <source>
        <dbReference type="SAM" id="Phobius"/>
    </source>
</evidence>
<keyword evidence="2" id="KW-1133">Transmembrane helix</keyword>
<feature type="compositionally biased region" description="Polar residues" evidence="1">
    <location>
        <begin position="1"/>
        <end position="13"/>
    </location>
</feature>
<feature type="domain" description="CusB-like beta-barrel" evidence="4">
    <location>
        <begin position="296"/>
        <end position="339"/>
    </location>
</feature>
<keyword evidence="6" id="KW-1185">Reference proteome</keyword>
<keyword evidence="2" id="KW-0812">Transmembrane</keyword>
<dbReference type="RefSeq" id="WP_119539923.1">
    <property type="nucleotide sequence ID" value="NZ_QYRN01000005.1"/>
</dbReference>
<dbReference type="EMBL" id="QYRN01000005">
    <property type="protein sequence ID" value="RIY00721.1"/>
    <property type="molecule type" value="Genomic_DNA"/>
</dbReference>
<dbReference type="Gene3D" id="1.10.287.470">
    <property type="entry name" value="Helix hairpin bin"/>
    <property type="match status" value="1"/>
</dbReference>
<keyword evidence="2" id="KW-0472">Membrane</keyword>
<feature type="transmembrane region" description="Helical" evidence="2">
    <location>
        <begin position="57"/>
        <end position="78"/>
    </location>
</feature>
<gene>
    <name evidence="5" type="ORF">D3218_09905</name>
</gene>
<evidence type="ECO:0000313" key="5">
    <source>
        <dbReference type="EMBL" id="RIY00721.1"/>
    </source>
</evidence>
<dbReference type="Gene3D" id="2.40.30.170">
    <property type="match status" value="1"/>
</dbReference>
<accession>A0A3A1WLJ8</accession>
<evidence type="ECO:0000256" key="1">
    <source>
        <dbReference type="SAM" id="MobiDB-lite"/>
    </source>
</evidence>
<dbReference type="SUPFAM" id="SSF111369">
    <property type="entry name" value="HlyD-like secretion proteins"/>
    <property type="match status" value="2"/>
</dbReference>
<dbReference type="Gene3D" id="2.40.50.100">
    <property type="match status" value="1"/>
</dbReference>
<comment type="caution">
    <text evidence="5">The sequence shown here is derived from an EMBL/GenBank/DDBJ whole genome shotgun (WGS) entry which is preliminary data.</text>
</comment>
<feature type="domain" description="Multidrug resistance protein MdtA-like barrel-sandwich hybrid" evidence="3">
    <location>
        <begin position="100"/>
        <end position="292"/>
    </location>
</feature>
<dbReference type="InterPro" id="IPR058625">
    <property type="entry name" value="MdtA-like_BSH"/>
</dbReference>
<evidence type="ECO:0000259" key="3">
    <source>
        <dbReference type="Pfam" id="PF25917"/>
    </source>
</evidence>
<dbReference type="InterPro" id="IPR050739">
    <property type="entry name" value="MFP"/>
</dbReference>
<organism evidence="5 6">
    <name type="scientific">Aureimonas flava</name>
    <dbReference type="NCBI Taxonomy" id="2320271"/>
    <lineage>
        <taxon>Bacteria</taxon>
        <taxon>Pseudomonadati</taxon>
        <taxon>Pseudomonadota</taxon>
        <taxon>Alphaproteobacteria</taxon>
        <taxon>Hyphomicrobiales</taxon>
        <taxon>Aurantimonadaceae</taxon>
        <taxon>Aureimonas</taxon>
    </lineage>
</organism>
<reference evidence="6" key="1">
    <citation type="submission" date="2018-09" db="EMBL/GenBank/DDBJ databases">
        <authorList>
            <person name="Tuo L."/>
        </authorList>
    </citation>
    <scope>NUCLEOTIDE SEQUENCE [LARGE SCALE GENOMIC DNA]</scope>
    <source>
        <strain evidence="6">M2BS4Y-1</strain>
    </source>
</reference>
<feature type="compositionally biased region" description="Basic and acidic residues" evidence="1">
    <location>
        <begin position="14"/>
        <end position="32"/>
    </location>
</feature>
<dbReference type="PANTHER" id="PTHR30386">
    <property type="entry name" value="MEMBRANE FUSION SUBUNIT OF EMRAB-TOLC MULTIDRUG EFFLUX PUMP"/>
    <property type="match status" value="1"/>
</dbReference>
<sequence>MSKSASQKSNPSEQPERTADAPKLEVVGRKTGEAAPASEKPAEVPPAKRKGGIGKRLLLPLIVVAALGGGAWYGHQWWVDGRFLVSTDDAYVGADMAVMIPKVTGYVRAVPVIENQAVKAGDPIVEIDPADYQLALRSAQAKIDSQKAAIGSIEAQREAAMGQVGEAEANVTVAEASVGQADLDLRRAEQLARSGAGAQAPLDQARSAKAEADAKLIGAKASVTSAQANVGVLDAQITQGKTTLEGLEVARDQAARDLSFTTLRAPYDGVVGNLSVQTGDLVSPSRRLASVVPLDKVYVDANFKETQLHEIQVGESVRIEVDALPGVEVKGTVVSLAPASGSVFSLLPADNATGNFTKIVQRVPVRIAIDPADAAKGNLRPGLSVTASVDTRTAPAGSHALAEAN</sequence>
<dbReference type="Proteomes" id="UP000265750">
    <property type="component" value="Unassembled WGS sequence"/>
</dbReference>
<dbReference type="PANTHER" id="PTHR30386:SF24">
    <property type="entry name" value="MULTIDRUG RESISTANCE EFFLUX PUMP"/>
    <property type="match status" value="1"/>
</dbReference>